<dbReference type="EMBL" id="VOQQ01000001">
    <property type="protein sequence ID" value="TXC63979.1"/>
    <property type="molecule type" value="Genomic_DNA"/>
</dbReference>
<evidence type="ECO:0000259" key="5">
    <source>
        <dbReference type="Pfam" id="PF00171"/>
    </source>
</evidence>
<evidence type="ECO:0000313" key="7">
    <source>
        <dbReference type="Proteomes" id="UP000321249"/>
    </source>
</evidence>
<gene>
    <name evidence="6" type="ORF">FRZ32_10100</name>
</gene>
<dbReference type="InterPro" id="IPR016160">
    <property type="entry name" value="Ald_DH_CS_CYS"/>
</dbReference>
<evidence type="ECO:0000256" key="3">
    <source>
        <dbReference type="PROSITE-ProRule" id="PRU10007"/>
    </source>
</evidence>
<dbReference type="PROSITE" id="PS00070">
    <property type="entry name" value="ALDEHYDE_DEHYDR_CYS"/>
    <property type="match status" value="1"/>
</dbReference>
<keyword evidence="7" id="KW-1185">Reference proteome</keyword>
<comment type="caution">
    <text evidence="6">The sequence shown here is derived from an EMBL/GenBank/DDBJ whole genome shotgun (WGS) entry which is preliminary data.</text>
</comment>
<comment type="similarity">
    <text evidence="1 4">Belongs to the aldehyde dehydrogenase family.</text>
</comment>
<feature type="active site" evidence="3">
    <location>
        <position position="247"/>
    </location>
</feature>
<dbReference type="PANTHER" id="PTHR11699">
    <property type="entry name" value="ALDEHYDE DEHYDROGENASE-RELATED"/>
    <property type="match status" value="1"/>
</dbReference>
<dbReference type="OrthoDB" id="9761688at2"/>
<dbReference type="InterPro" id="IPR029510">
    <property type="entry name" value="Ald_DH_CS_GLU"/>
</dbReference>
<organism evidence="6 7">
    <name type="scientific">Allosphingosinicella ginsenosidimutans</name>
    <dbReference type="NCBI Taxonomy" id="1176539"/>
    <lineage>
        <taxon>Bacteria</taxon>
        <taxon>Pseudomonadati</taxon>
        <taxon>Pseudomonadota</taxon>
        <taxon>Alphaproteobacteria</taxon>
        <taxon>Sphingomonadales</taxon>
        <taxon>Sphingomonadaceae</taxon>
        <taxon>Allosphingosinicella</taxon>
    </lineage>
</organism>
<dbReference type="FunFam" id="3.40.605.10:FF:000007">
    <property type="entry name" value="NAD/NADP-dependent betaine aldehyde dehydrogenase"/>
    <property type="match status" value="1"/>
</dbReference>
<keyword evidence="2 4" id="KW-0560">Oxidoreductase</keyword>
<dbReference type="Pfam" id="PF00171">
    <property type="entry name" value="Aldedh"/>
    <property type="match status" value="1"/>
</dbReference>
<dbReference type="GO" id="GO:0016620">
    <property type="term" value="F:oxidoreductase activity, acting on the aldehyde or oxo group of donors, NAD or NADP as acceptor"/>
    <property type="evidence" value="ECO:0007669"/>
    <property type="project" value="InterPro"/>
</dbReference>
<dbReference type="InterPro" id="IPR016163">
    <property type="entry name" value="Ald_DH_C"/>
</dbReference>
<dbReference type="InterPro" id="IPR016161">
    <property type="entry name" value="Ald_DH/histidinol_DH"/>
</dbReference>
<dbReference type="PROSITE" id="PS00687">
    <property type="entry name" value="ALDEHYDE_DEHYDR_GLU"/>
    <property type="match status" value="1"/>
</dbReference>
<name>A0A5C6TUS9_9SPHN</name>
<accession>A0A5C6TUS9</accession>
<protein>
    <submittedName>
        <fullName evidence="6">Aldehyde dehydrogenase family protein</fullName>
    </submittedName>
</protein>
<dbReference type="RefSeq" id="WP_147043385.1">
    <property type="nucleotide sequence ID" value="NZ_BAABIR010000001.1"/>
</dbReference>
<dbReference type="AlphaFoldDB" id="A0A5C6TUS9"/>
<evidence type="ECO:0000256" key="2">
    <source>
        <dbReference type="ARBA" id="ARBA00023002"/>
    </source>
</evidence>
<sequence>MTQTLTHFINGERVTAQAAGESLNPSNTGEIVARYPSAGQAEVDAAVDAARAAFPAWAGATPEVRADLLDKVASTIMARAAELGELLSREEGKTLPEGKGEVMRAARIFRYFAGEAIRRHGQTLDSVRPGIDVETHREPLGVIGLITPWNFPIAIPAWKAAPALAFGNTVVLKPASPTPAMAWALVDIIHECGAPPGVLNFLIGEGGVGGAIVGHEGVDAVSFTGSQFVGGKVAEAAVKRQARVQLEMGGKNPLVVLDDAELDRAVAIAIDGGFFSTGQRCTASSRVIVTEGIHDRFVEALAERARTLKVGDALDPASQIGPVVSESQLEQDLKYVEVATGEGGRLVTGGERLSLANPGYFMSPAVIADTNPDMRINNEEVFGPVVSTIRVKDYEEALAVANRGDFGLSAGIVTTSLKHARHFRRNVRAGMVMVNLPTAGVDYHVPFGGTRKSSYGTREQGFAAIEFYTQTKTVYIGG</sequence>
<dbReference type="InterPro" id="IPR016162">
    <property type="entry name" value="Ald_DH_N"/>
</dbReference>
<evidence type="ECO:0000256" key="4">
    <source>
        <dbReference type="RuleBase" id="RU003345"/>
    </source>
</evidence>
<evidence type="ECO:0000313" key="6">
    <source>
        <dbReference type="EMBL" id="TXC63979.1"/>
    </source>
</evidence>
<dbReference type="InterPro" id="IPR015590">
    <property type="entry name" value="Aldehyde_DH_dom"/>
</dbReference>
<reference evidence="6 7" key="1">
    <citation type="journal article" date="2015" name="J. Microbiol.">
        <title>Sphingosinicella ginsenosidimutans sp. nov., with ginsenoside converting activity.</title>
        <authorList>
            <person name="Kim J.K."/>
            <person name="Kang M.S."/>
            <person name="Park S.C."/>
            <person name="Kim K.M."/>
            <person name="Choi K."/>
            <person name="Yoon M.H."/>
            <person name="Im W.T."/>
        </authorList>
    </citation>
    <scope>NUCLEOTIDE SEQUENCE [LARGE SCALE GENOMIC DNA]</scope>
    <source>
        <strain evidence="6 7">BS-11</strain>
    </source>
</reference>
<feature type="domain" description="Aldehyde dehydrogenase" evidence="5">
    <location>
        <begin position="20"/>
        <end position="474"/>
    </location>
</feature>
<dbReference type="Proteomes" id="UP000321249">
    <property type="component" value="Unassembled WGS sequence"/>
</dbReference>
<dbReference type="Gene3D" id="3.40.605.10">
    <property type="entry name" value="Aldehyde Dehydrogenase, Chain A, domain 1"/>
    <property type="match status" value="1"/>
</dbReference>
<dbReference type="Gene3D" id="3.40.309.10">
    <property type="entry name" value="Aldehyde Dehydrogenase, Chain A, domain 2"/>
    <property type="match status" value="1"/>
</dbReference>
<evidence type="ECO:0000256" key="1">
    <source>
        <dbReference type="ARBA" id="ARBA00009986"/>
    </source>
</evidence>
<dbReference type="FunFam" id="3.40.309.10:FF:000001">
    <property type="entry name" value="Mitochondrial aldehyde dehydrogenase 2"/>
    <property type="match status" value="1"/>
</dbReference>
<dbReference type="CDD" id="cd07097">
    <property type="entry name" value="ALDH_KGSADH-YcbD"/>
    <property type="match status" value="1"/>
</dbReference>
<proteinExistence type="inferred from homology"/>
<dbReference type="SUPFAM" id="SSF53720">
    <property type="entry name" value="ALDH-like"/>
    <property type="match status" value="1"/>
</dbReference>